<sequence length="268" mass="29551">MSGRQGGHVLAGVAAAAMASSRMSSGNGSPSPSPSPAPGARPAAVPRLAAVVRGVAPRKSVISRLTQFSKPVSVVPYAPERLSITQTAMTPEMMKSIADKGHQRDRASSRKEDSVTTLFAALRIRRVLHRVQAGHEEIGPRILIDETKANLERHLKVLSRYKIRQVDTDADERHQLRNLPPLMVNPHSSLFKVWQLVTLVIIIYQSIMLPFALAFGSNDTTVVDILMSVIFAMDIAVAFNTPFAEDADEMVYITDRWHIASNYLRGWY</sequence>
<evidence type="ECO:0000256" key="1">
    <source>
        <dbReference type="SAM" id="MobiDB-lite"/>
    </source>
</evidence>
<dbReference type="AlphaFoldDB" id="W2IKE1"/>
<keyword evidence="2" id="KW-1133">Transmembrane helix</keyword>
<feature type="compositionally biased region" description="Low complexity" evidence="1">
    <location>
        <begin position="16"/>
        <end position="30"/>
    </location>
</feature>
<dbReference type="GO" id="GO:0035725">
    <property type="term" value="P:sodium ion transmembrane transport"/>
    <property type="evidence" value="ECO:0007669"/>
    <property type="project" value="TreeGrafter"/>
</dbReference>
<dbReference type="PANTHER" id="PTHR45689">
    <property type="entry name" value="I[[H]] CHANNEL, ISOFORM E"/>
    <property type="match status" value="1"/>
</dbReference>
<evidence type="ECO:0008006" key="4">
    <source>
        <dbReference type="Google" id="ProtNLM"/>
    </source>
</evidence>
<dbReference type="PANTHER" id="PTHR45689:SF5">
    <property type="entry name" value="I[[H]] CHANNEL, ISOFORM E"/>
    <property type="match status" value="1"/>
</dbReference>
<feature type="region of interest" description="Disordered" evidence="1">
    <location>
        <begin position="16"/>
        <end position="42"/>
    </location>
</feature>
<evidence type="ECO:0000256" key="2">
    <source>
        <dbReference type="SAM" id="Phobius"/>
    </source>
</evidence>
<dbReference type="GO" id="GO:0005249">
    <property type="term" value="F:voltage-gated potassium channel activity"/>
    <property type="evidence" value="ECO:0007669"/>
    <property type="project" value="TreeGrafter"/>
</dbReference>
<dbReference type="GO" id="GO:0098855">
    <property type="term" value="C:HCN channel complex"/>
    <property type="evidence" value="ECO:0007669"/>
    <property type="project" value="TreeGrafter"/>
</dbReference>
<gene>
    <name evidence="3" type="ORF">L916_13799</name>
</gene>
<dbReference type="Proteomes" id="UP000053864">
    <property type="component" value="Unassembled WGS sequence"/>
</dbReference>
<reference evidence="3" key="1">
    <citation type="submission" date="2013-11" db="EMBL/GenBank/DDBJ databases">
        <title>The Genome Sequence of Phytophthora parasitica CJ05E6.</title>
        <authorList>
            <consortium name="The Broad Institute Genomics Platform"/>
            <person name="Russ C."/>
            <person name="Tyler B."/>
            <person name="Panabieres F."/>
            <person name="Shan W."/>
            <person name="Tripathy S."/>
            <person name="Grunwald N."/>
            <person name="Machado M."/>
            <person name="Johnson C.S."/>
            <person name="Arredondo F."/>
            <person name="Hong C."/>
            <person name="Coffey M."/>
            <person name="Young S.K."/>
            <person name="Zeng Q."/>
            <person name="Gargeya S."/>
            <person name="Fitzgerald M."/>
            <person name="Abouelleil A."/>
            <person name="Alvarado L."/>
            <person name="Chapman S.B."/>
            <person name="Gainer-Dewar J."/>
            <person name="Goldberg J."/>
            <person name="Griggs A."/>
            <person name="Gujja S."/>
            <person name="Hansen M."/>
            <person name="Howarth C."/>
            <person name="Imamovic A."/>
            <person name="Ireland A."/>
            <person name="Larimer J."/>
            <person name="McCowan C."/>
            <person name="Murphy C."/>
            <person name="Pearson M."/>
            <person name="Poon T.W."/>
            <person name="Priest M."/>
            <person name="Roberts A."/>
            <person name="Saif S."/>
            <person name="Shea T."/>
            <person name="Sykes S."/>
            <person name="Wortman J."/>
            <person name="Nusbaum C."/>
            <person name="Birren B."/>
        </authorList>
    </citation>
    <scope>NUCLEOTIDE SEQUENCE [LARGE SCALE GENOMIC DNA]</scope>
    <source>
        <strain evidence="3">CJ05E6</strain>
    </source>
</reference>
<name>W2IKE1_PHYNI</name>
<dbReference type="InterPro" id="IPR051413">
    <property type="entry name" value="K/Na_HCN_channel"/>
</dbReference>
<dbReference type="VEuPathDB" id="FungiDB:PPTG_14653"/>
<keyword evidence="2" id="KW-0472">Membrane</keyword>
<accession>W2IKE1</accession>
<dbReference type="GO" id="GO:0003254">
    <property type="term" value="P:regulation of membrane depolarization"/>
    <property type="evidence" value="ECO:0007669"/>
    <property type="project" value="TreeGrafter"/>
</dbReference>
<evidence type="ECO:0000313" key="3">
    <source>
        <dbReference type="EMBL" id="ETL33848.1"/>
    </source>
</evidence>
<organism evidence="3">
    <name type="scientific">Phytophthora nicotianae</name>
    <name type="common">Potato buckeye rot agent</name>
    <name type="synonym">Phytophthora parasitica</name>
    <dbReference type="NCBI Taxonomy" id="4792"/>
    <lineage>
        <taxon>Eukaryota</taxon>
        <taxon>Sar</taxon>
        <taxon>Stramenopiles</taxon>
        <taxon>Oomycota</taxon>
        <taxon>Peronosporomycetes</taxon>
        <taxon>Peronosporales</taxon>
        <taxon>Peronosporaceae</taxon>
        <taxon>Phytophthora</taxon>
    </lineage>
</organism>
<protein>
    <recommendedName>
        <fullName evidence="4">Ion transport domain-containing protein</fullName>
    </recommendedName>
</protein>
<dbReference type="EMBL" id="KI674450">
    <property type="protein sequence ID" value="ETL33848.1"/>
    <property type="molecule type" value="Genomic_DNA"/>
</dbReference>
<feature type="transmembrane region" description="Helical" evidence="2">
    <location>
        <begin position="193"/>
        <end position="215"/>
    </location>
</feature>
<proteinExistence type="predicted"/>
<feature type="transmembrane region" description="Helical" evidence="2">
    <location>
        <begin position="222"/>
        <end position="243"/>
    </location>
</feature>
<keyword evidence="2" id="KW-0812">Transmembrane</keyword>
<feature type="non-terminal residue" evidence="3">
    <location>
        <position position="268"/>
    </location>
</feature>